<dbReference type="Proteomes" id="UP000001552">
    <property type="component" value="Chromosome"/>
</dbReference>
<proteinExistence type="predicted"/>
<gene>
    <name evidence="2" type="ordered locus">Thit_0400</name>
</gene>
<dbReference type="EMBL" id="CP001936">
    <property type="protein sequence ID" value="ADD01707.1"/>
    <property type="molecule type" value="Genomic_DNA"/>
</dbReference>
<sequence>MRFFPVVLLFILILIIFTACNGGNWMSYHVKETKQISKQLSGIEKIKIYNGVGEIICIPSNDSEVKVYITKKVSGQDKSYAQDVCNRISFSFSVENSTLSINAKIDDKEFWKWKSDNYKGDISIDYRIEIPKEIKNVTCETGVGDIEVKDIRARFYLKTGVGEIKVSGIEPMLNSKIESGIGDVKAKLANIENVTELYVKSDLGDINLSIPKNSKCKIDAVVNNHKCDFESDNNAKVVVTVRTGLGDIKLNKF</sequence>
<dbReference type="HOGENOM" id="CLU_1098086_0_0_9"/>
<dbReference type="InterPro" id="IPR025164">
    <property type="entry name" value="Toastrack_DUF4097"/>
</dbReference>
<keyword evidence="3" id="KW-1185">Reference proteome</keyword>
<protein>
    <recommendedName>
        <fullName evidence="1">DUF4097 domain-containing protein</fullName>
    </recommendedName>
</protein>
<organism evidence="2 3">
    <name type="scientific">Thermoanaerobacter italicus (strain DSM 9252 / Ab9)</name>
    <dbReference type="NCBI Taxonomy" id="580331"/>
    <lineage>
        <taxon>Bacteria</taxon>
        <taxon>Bacillati</taxon>
        <taxon>Bacillota</taxon>
        <taxon>Clostridia</taxon>
        <taxon>Thermoanaerobacterales</taxon>
        <taxon>Thermoanaerobacteraceae</taxon>
        <taxon>Thermoanaerobacter</taxon>
    </lineage>
</organism>
<accession>D3T6U4</accession>
<reference evidence="2" key="1">
    <citation type="submission" date="2010-02" db="EMBL/GenBank/DDBJ databases">
        <title>Complete sequence of Thermoanaerobacter italicus Ab9.</title>
        <authorList>
            <consortium name="US DOE Joint Genome Institute"/>
            <person name="Lucas S."/>
            <person name="Copeland A."/>
            <person name="Lapidus A."/>
            <person name="Cheng J.-F."/>
            <person name="Bruce D."/>
            <person name="Goodwin L."/>
            <person name="Pitluck S."/>
            <person name="Chertkov O."/>
            <person name="Detter J.C."/>
            <person name="Han C."/>
            <person name="Tapia R."/>
            <person name="Land M."/>
            <person name="Hauser L."/>
            <person name="Kyrpides N."/>
            <person name="Mikhailova N."/>
            <person name="Hemme C.L."/>
            <person name="Woyke T."/>
        </authorList>
    </citation>
    <scope>NUCLEOTIDE SEQUENCE [LARGE SCALE GENOMIC DNA]</scope>
    <source>
        <strain evidence="2">Ab9</strain>
    </source>
</reference>
<dbReference type="KEGG" id="tit:Thit_0400"/>
<dbReference type="Pfam" id="PF13349">
    <property type="entry name" value="DUF4097"/>
    <property type="match status" value="1"/>
</dbReference>
<dbReference type="PROSITE" id="PS51257">
    <property type="entry name" value="PROKAR_LIPOPROTEIN"/>
    <property type="match status" value="1"/>
</dbReference>
<feature type="domain" description="DUF4097" evidence="1">
    <location>
        <begin position="47"/>
        <end position="250"/>
    </location>
</feature>
<evidence type="ECO:0000313" key="2">
    <source>
        <dbReference type="EMBL" id="ADD01707.1"/>
    </source>
</evidence>
<name>D3T6U4_THEIA</name>
<dbReference type="eggNOG" id="ENOG502ZHIK">
    <property type="taxonomic scope" value="Bacteria"/>
</dbReference>
<dbReference type="AlphaFoldDB" id="D3T6U4"/>
<evidence type="ECO:0000313" key="3">
    <source>
        <dbReference type="Proteomes" id="UP000001552"/>
    </source>
</evidence>
<evidence type="ECO:0000259" key="1">
    <source>
        <dbReference type="Pfam" id="PF13349"/>
    </source>
</evidence>